<keyword evidence="3 8" id="KW-0732">Signal</keyword>
<dbReference type="Pfam" id="PF00057">
    <property type="entry name" value="Ldl_recept_a"/>
    <property type="match status" value="1"/>
</dbReference>
<keyword evidence="5" id="KW-0170">Cobalt</keyword>
<evidence type="ECO:0000256" key="1">
    <source>
        <dbReference type="ARBA" id="ARBA00004613"/>
    </source>
</evidence>
<dbReference type="PROSITE" id="PS01209">
    <property type="entry name" value="LDLRA_1"/>
    <property type="match status" value="1"/>
</dbReference>
<reference evidence="9" key="1">
    <citation type="submission" date="2020-07" db="EMBL/GenBank/DDBJ databases">
        <title>Multicomponent nature underlies the extraordinary mechanical properties of spider dragline silk.</title>
        <authorList>
            <person name="Kono N."/>
            <person name="Nakamura H."/>
            <person name="Mori M."/>
            <person name="Yoshida Y."/>
            <person name="Ohtoshi R."/>
            <person name="Malay A.D."/>
            <person name="Moran D.A.P."/>
            <person name="Tomita M."/>
            <person name="Numata K."/>
            <person name="Arakawa K."/>
        </authorList>
    </citation>
    <scope>NUCLEOTIDE SEQUENCE</scope>
</reference>
<dbReference type="Gene3D" id="4.10.400.10">
    <property type="entry name" value="Low-density Lipoprotein Receptor"/>
    <property type="match status" value="1"/>
</dbReference>
<dbReference type="InterPro" id="IPR036055">
    <property type="entry name" value="LDL_receptor-like_sf"/>
</dbReference>
<dbReference type="InterPro" id="IPR002157">
    <property type="entry name" value="Cbl-bd_prot"/>
</dbReference>
<dbReference type="InterPro" id="IPR023415">
    <property type="entry name" value="LDLR_class-A_CS"/>
</dbReference>
<dbReference type="PANTHER" id="PTHR10559">
    <property type="entry name" value="TRANSCOBALAMIN-1/GASTRIC INTRINSIC FACTOR"/>
    <property type="match status" value="1"/>
</dbReference>
<evidence type="ECO:0000256" key="5">
    <source>
        <dbReference type="PIRSR" id="PIRSR602157-1"/>
    </source>
</evidence>
<keyword evidence="2" id="KW-0964">Secreted</keyword>
<feature type="binding site" evidence="5">
    <location>
        <position position="325"/>
    </location>
    <ligand>
        <name>cyanocob(III)alamin</name>
        <dbReference type="ChEBI" id="CHEBI:17439"/>
    </ligand>
</feature>
<feature type="chain" id="PRO_5036459939" evidence="8">
    <location>
        <begin position="23"/>
        <end position="386"/>
    </location>
</feature>
<evidence type="ECO:0000313" key="9">
    <source>
        <dbReference type="EMBL" id="GFR02432.1"/>
    </source>
</evidence>
<keyword evidence="4 6" id="KW-1015">Disulfide bond</keyword>
<proteinExistence type="predicted"/>
<evidence type="ECO:0000256" key="3">
    <source>
        <dbReference type="ARBA" id="ARBA00022729"/>
    </source>
</evidence>
<dbReference type="Pfam" id="PF01122">
    <property type="entry name" value="Cobalamin_bind"/>
    <property type="match status" value="1"/>
</dbReference>
<gene>
    <name evidence="9" type="primary">CG3556_0</name>
    <name evidence="9" type="ORF">TNCT_386061</name>
</gene>
<comment type="caution">
    <text evidence="7">Lacks conserved residue(s) required for the propagation of feature annotation.</text>
</comment>
<evidence type="ECO:0000256" key="2">
    <source>
        <dbReference type="ARBA" id="ARBA00022525"/>
    </source>
</evidence>
<dbReference type="SUPFAM" id="SSF57424">
    <property type="entry name" value="LDL receptor-like module"/>
    <property type="match status" value="1"/>
</dbReference>
<dbReference type="InterPro" id="IPR002172">
    <property type="entry name" value="LDrepeatLR_classA_rpt"/>
</dbReference>
<accession>A0A8X6GDZ7</accession>
<dbReference type="OrthoDB" id="6434557at2759"/>
<evidence type="ECO:0000256" key="6">
    <source>
        <dbReference type="PIRSR" id="PIRSR602157-2"/>
    </source>
</evidence>
<dbReference type="GO" id="GO:0015889">
    <property type="term" value="P:cobalamin transport"/>
    <property type="evidence" value="ECO:0007669"/>
    <property type="project" value="InterPro"/>
</dbReference>
<dbReference type="GO" id="GO:0031419">
    <property type="term" value="F:cobalamin binding"/>
    <property type="evidence" value="ECO:0007669"/>
    <property type="project" value="InterPro"/>
</dbReference>
<feature type="disulfide bond" evidence="6">
    <location>
        <begin position="296"/>
        <end position="336"/>
    </location>
</feature>
<name>A0A8X6GDZ7_TRICU</name>
<feature type="disulfide bond" evidence="7">
    <location>
        <begin position="153"/>
        <end position="168"/>
    </location>
</feature>
<dbReference type="PANTHER" id="PTHR10559:SF18">
    <property type="entry name" value="TRANSCOBALAMIN II"/>
    <property type="match status" value="1"/>
</dbReference>
<protein>
    <submittedName>
        <fullName evidence="9">Uncharacterized protein CG3556</fullName>
    </submittedName>
</protein>
<dbReference type="PROSITE" id="PS50068">
    <property type="entry name" value="LDLRA_2"/>
    <property type="match status" value="1"/>
</dbReference>
<dbReference type="SMART" id="SM00192">
    <property type="entry name" value="LDLa"/>
    <property type="match status" value="1"/>
</dbReference>
<comment type="subcellular location">
    <subcellularLocation>
        <location evidence="1">Secreted</location>
    </subcellularLocation>
</comment>
<feature type="disulfide bond" evidence="7">
    <location>
        <begin position="141"/>
        <end position="159"/>
    </location>
</feature>
<dbReference type="EMBL" id="BMAO01005596">
    <property type="protein sequence ID" value="GFR02432.1"/>
    <property type="molecule type" value="Genomic_DNA"/>
</dbReference>
<dbReference type="CDD" id="cd00112">
    <property type="entry name" value="LDLa"/>
    <property type="match status" value="1"/>
</dbReference>
<dbReference type="InterPro" id="IPR051588">
    <property type="entry name" value="Cobalamin_Transport"/>
</dbReference>
<dbReference type="Proteomes" id="UP000887116">
    <property type="component" value="Unassembled WGS sequence"/>
</dbReference>
<sequence>MDVRFLMFVLSAGGCLLSAVFCHNCTVETALSGTVKDSAVGYNKYEKCWIIPVPSGSFVRLQINSIVSQALCPDAHVNISIGNTEEYRFCSPNNSRHSVTALSDVTITHHAYKSGYYYSSNFELKYDIKYIECVRKDSFQCDSNFCIPISKVCDGVEDCENGADEAKCKTKVLSIEGLEKARVKAIAWLKRNETTLWNWQDDTTRAVIALYLAADASYNGTDLKEELMAKEVELKTAIALLRSSFSDSELSMLINALLVICSNTRQFYGKDLVKLLKDRMEQSTNFTHPLTYLALCNANESWPMKADSDLNSILMNDSEYPFIKDLQAMATMAFSCRINQSKKSDIPLNLTLYRNTIKHFQELQLKDGSFGTVHTTALITQVSGYE</sequence>
<dbReference type="GO" id="GO:0005615">
    <property type="term" value="C:extracellular space"/>
    <property type="evidence" value="ECO:0007669"/>
    <property type="project" value="TreeGrafter"/>
</dbReference>
<feature type="signal peptide" evidence="8">
    <location>
        <begin position="1"/>
        <end position="22"/>
    </location>
</feature>
<evidence type="ECO:0000256" key="4">
    <source>
        <dbReference type="ARBA" id="ARBA00023157"/>
    </source>
</evidence>
<evidence type="ECO:0000256" key="8">
    <source>
        <dbReference type="SAM" id="SignalP"/>
    </source>
</evidence>
<evidence type="ECO:0000256" key="7">
    <source>
        <dbReference type="PROSITE-ProRule" id="PRU00124"/>
    </source>
</evidence>
<organism evidence="9 10">
    <name type="scientific">Trichonephila clavata</name>
    <name type="common">Joro spider</name>
    <name type="synonym">Nephila clavata</name>
    <dbReference type="NCBI Taxonomy" id="2740835"/>
    <lineage>
        <taxon>Eukaryota</taxon>
        <taxon>Metazoa</taxon>
        <taxon>Ecdysozoa</taxon>
        <taxon>Arthropoda</taxon>
        <taxon>Chelicerata</taxon>
        <taxon>Arachnida</taxon>
        <taxon>Araneae</taxon>
        <taxon>Araneomorphae</taxon>
        <taxon>Entelegynae</taxon>
        <taxon>Araneoidea</taxon>
        <taxon>Nephilidae</taxon>
        <taxon>Trichonephila</taxon>
    </lineage>
</organism>
<keyword evidence="10" id="KW-1185">Reference proteome</keyword>
<evidence type="ECO:0000313" key="10">
    <source>
        <dbReference type="Proteomes" id="UP000887116"/>
    </source>
</evidence>
<dbReference type="PROSITE" id="PS51257">
    <property type="entry name" value="PROKAR_LIPOPROTEIN"/>
    <property type="match status" value="1"/>
</dbReference>
<dbReference type="Gene3D" id="1.50.10.20">
    <property type="match status" value="1"/>
</dbReference>
<dbReference type="AlphaFoldDB" id="A0A8X6GDZ7"/>
<comment type="caution">
    <text evidence="9">The sequence shown here is derived from an EMBL/GenBank/DDBJ whole genome shotgun (WGS) entry which is preliminary data.</text>
</comment>